<dbReference type="Proteomes" id="UP000004162">
    <property type="component" value="Unassembled WGS sequence"/>
</dbReference>
<organism evidence="1 2">
    <name type="scientific">Chlorobium ferrooxidans DSM 13031</name>
    <dbReference type="NCBI Taxonomy" id="377431"/>
    <lineage>
        <taxon>Bacteria</taxon>
        <taxon>Pseudomonadati</taxon>
        <taxon>Chlorobiota</taxon>
        <taxon>Chlorobiia</taxon>
        <taxon>Chlorobiales</taxon>
        <taxon>Chlorobiaceae</taxon>
        <taxon>Chlorobium/Pelodictyon group</taxon>
        <taxon>Chlorobium</taxon>
    </lineage>
</organism>
<reference evidence="1 2" key="1">
    <citation type="submission" date="2006-07" db="EMBL/GenBank/DDBJ databases">
        <title>Annotation of the draft genome assembly of Chlorobium ferroxidans DSM 13031.</title>
        <authorList>
            <consortium name="US DOE Joint Genome Institute (JGI-ORNL)"/>
            <person name="Larimer F."/>
            <person name="Land M."/>
            <person name="Hauser L."/>
        </authorList>
    </citation>
    <scope>NUCLEOTIDE SEQUENCE [LARGE SCALE GENOMIC DNA]</scope>
    <source>
        <strain evidence="1 2">DSM 13031</strain>
    </source>
</reference>
<accession>Q0YQ15</accession>
<keyword evidence="2" id="KW-1185">Reference proteome</keyword>
<evidence type="ECO:0000313" key="2">
    <source>
        <dbReference type="Proteomes" id="UP000004162"/>
    </source>
</evidence>
<evidence type="ECO:0000313" key="1">
    <source>
        <dbReference type="EMBL" id="EAT58400.1"/>
    </source>
</evidence>
<gene>
    <name evidence="1" type="ORF">CferDRAFT_0339</name>
</gene>
<reference evidence="1 2" key="2">
    <citation type="submission" date="2006-07" db="EMBL/GenBank/DDBJ databases">
        <title>Sequencing of the draft genome and assembly of Chlorobium ferroxidans DSM 13031.</title>
        <authorList>
            <consortium name="US DOE Joint Genome Institute (JGI-PGF)"/>
            <person name="Copeland A."/>
            <person name="Lucas S."/>
            <person name="Lapidus A."/>
            <person name="Barry K."/>
            <person name="Glavina del Rio T."/>
            <person name="Dalin E."/>
            <person name="Tice H."/>
            <person name="Bruce D."/>
            <person name="Pitluck S."/>
            <person name="Richardson P."/>
        </authorList>
    </citation>
    <scope>NUCLEOTIDE SEQUENCE [LARGE SCALE GENOMIC DNA]</scope>
    <source>
        <strain evidence="1 2">DSM 13031</strain>
    </source>
</reference>
<dbReference type="EMBL" id="AASE01000021">
    <property type="protein sequence ID" value="EAT58400.1"/>
    <property type="molecule type" value="Genomic_DNA"/>
</dbReference>
<sequence>MRVVFFWLFLQFIEITPRVHRKRWFFQTRYQLLLYSMAEREINKVETNAIQGKPVEKRGFPPVPRHPANQDLRFVVSESFRLGMRILSEIDKALRALKG</sequence>
<comment type="caution">
    <text evidence="1">The sequence shown here is derived from an EMBL/GenBank/DDBJ whole genome shotgun (WGS) entry which is preliminary data.</text>
</comment>
<name>Q0YQ15_9CHLB</name>
<dbReference type="AlphaFoldDB" id="Q0YQ15"/>
<protein>
    <submittedName>
        <fullName evidence="1">Uncharacterized protein</fullName>
    </submittedName>
</protein>
<proteinExistence type="predicted"/>